<dbReference type="EMBL" id="JANBPK010000811">
    <property type="protein sequence ID" value="KAJ2931121.1"/>
    <property type="molecule type" value="Genomic_DNA"/>
</dbReference>
<dbReference type="Proteomes" id="UP001140091">
    <property type="component" value="Unassembled WGS sequence"/>
</dbReference>
<organism evidence="1 2">
    <name type="scientific">Candolleomyces eurysporus</name>
    <dbReference type="NCBI Taxonomy" id="2828524"/>
    <lineage>
        <taxon>Eukaryota</taxon>
        <taxon>Fungi</taxon>
        <taxon>Dikarya</taxon>
        <taxon>Basidiomycota</taxon>
        <taxon>Agaricomycotina</taxon>
        <taxon>Agaricomycetes</taxon>
        <taxon>Agaricomycetidae</taxon>
        <taxon>Agaricales</taxon>
        <taxon>Agaricineae</taxon>
        <taxon>Psathyrellaceae</taxon>
        <taxon>Candolleomyces</taxon>
    </lineage>
</organism>
<evidence type="ECO:0000313" key="1">
    <source>
        <dbReference type="EMBL" id="KAJ2931121.1"/>
    </source>
</evidence>
<dbReference type="AlphaFoldDB" id="A0A9W8J8E2"/>
<protein>
    <submittedName>
        <fullName evidence="1">Uncharacterized protein</fullName>
    </submittedName>
</protein>
<comment type="caution">
    <text evidence="1">The sequence shown here is derived from an EMBL/GenBank/DDBJ whole genome shotgun (WGS) entry which is preliminary data.</text>
</comment>
<proteinExistence type="predicted"/>
<reference evidence="1" key="1">
    <citation type="submission" date="2022-06" db="EMBL/GenBank/DDBJ databases">
        <title>Genome Sequence of Candolleomyces eurysporus.</title>
        <authorList>
            <person name="Buettner E."/>
        </authorList>
    </citation>
    <scope>NUCLEOTIDE SEQUENCE</scope>
    <source>
        <strain evidence="1">VTCC 930004</strain>
    </source>
</reference>
<sequence>MIHNHVPTIKLPPPECLDNGDTTMLPQLATYTNADTLFSIVQRFLEAAIDGCADITDSALNLGIGEQPFLKRFMQARL</sequence>
<dbReference type="OrthoDB" id="10283013at2759"/>
<evidence type="ECO:0000313" key="2">
    <source>
        <dbReference type="Proteomes" id="UP001140091"/>
    </source>
</evidence>
<feature type="non-terminal residue" evidence="1">
    <location>
        <position position="78"/>
    </location>
</feature>
<accession>A0A9W8J8E2</accession>
<keyword evidence="2" id="KW-1185">Reference proteome</keyword>
<gene>
    <name evidence="1" type="ORF">H1R20_g5989</name>
</gene>
<name>A0A9W8J8E2_9AGAR</name>